<gene>
    <name evidence="2" type="ORF">PLICRDRAFT_181223</name>
</gene>
<organism evidence="2 3">
    <name type="scientific">Plicaturopsis crispa FD-325 SS-3</name>
    <dbReference type="NCBI Taxonomy" id="944288"/>
    <lineage>
        <taxon>Eukaryota</taxon>
        <taxon>Fungi</taxon>
        <taxon>Dikarya</taxon>
        <taxon>Basidiomycota</taxon>
        <taxon>Agaricomycotina</taxon>
        <taxon>Agaricomycetes</taxon>
        <taxon>Agaricomycetidae</taxon>
        <taxon>Amylocorticiales</taxon>
        <taxon>Amylocorticiaceae</taxon>
        <taxon>Plicatura</taxon>
        <taxon>Plicaturopsis crispa</taxon>
    </lineage>
</organism>
<keyword evidence="3" id="KW-1185">Reference proteome</keyword>
<feature type="compositionally biased region" description="Low complexity" evidence="1">
    <location>
        <begin position="33"/>
        <end position="46"/>
    </location>
</feature>
<evidence type="ECO:0000256" key="1">
    <source>
        <dbReference type="SAM" id="MobiDB-lite"/>
    </source>
</evidence>
<dbReference type="Proteomes" id="UP000053263">
    <property type="component" value="Unassembled WGS sequence"/>
</dbReference>
<evidence type="ECO:0000313" key="2">
    <source>
        <dbReference type="EMBL" id="KII82641.1"/>
    </source>
</evidence>
<feature type="region of interest" description="Disordered" evidence="1">
    <location>
        <begin position="1"/>
        <end position="68"/>
    </location>
</feature>
<feature type="compositionally biased region" description="Low complexity" evidence="1">
    <location>
        <begin position="1"/>
        <end position="18"/>
    </location>
</feature>
<dbReference type="AlphaFoldDB" id="A0A0C9SJV4"/>
<accession>A0A0C9SJV4</accession>
<name>A0A0C9SJV4_PLICR</name>
<proteinExistence type="predicted"/>
<feature type="compositionally biased region" description="Polar residues" evidence="1">
    <location>
        <begin position="19"/>
        <end position="28"/>
    </location>
</feature>
<dbReference type="EMBL" id="KN832821">
    <property type="protein sequence ID" value="KII82641.1"/>
    <property type="molecule type" value="Genomic_DNA"/>
</dbReference>
<protein>
    <submittedName>
        <fullName evidence="2">Uncharacterized protein</fullName>
    </submittedName>
</protein>
<dbReference type="HOGENOM" id="CLU_2795015_0_0_1"/>
<evidence type="ECO:0000313" key="3">
    <source>
        <dbReference type="Proteomes" id="UP000053263"/>
    </source>
</evidence>
<sequence length="68" mass="7149">MPSIAPHSQPQSHSPIPSDTSYSPNLSPDTDLLESPSESLSLQSLPEPDPIMPTINTHSDSTAGVHAC</sequence>
<reference evidence="2 3" key="1">
    <citation type="submission" date="2014-06" db="EMBL/GenBank/DDBJ databases">
        <title>Evolutionary Origins and Diversification of the Mycorrhizal Mutualists.</title>
        <authorList>
            <consortium name="DOE Joint Genome Institute"/>
            <consortium name="Mycorrhizal Genomics Consortium"/>
            <person name="Kohler A."/>
            <person name="Kuo A."/>
            <person name="Nagy L.G."/>
            <person name="Floudas D."/>
            <person name="Copeland A."/>
            <person name="Barry K.W."/>
            <person name="Cichocki N."/>
            <person name="Veneault-Fourrey C."/>
            <person name="LaButti K."/>
            <person name="Lindquist E.A."/>
            <person name="Lipzen A."/>
            <person name="Lundell T."/>
            <person name="Morin E."/>
            <person name="Murat C."/>
            <person name="Riley R."/>
            <person name="Ohm R."/>
            <person name="Sun H."/>
            <person name="Tunlid A."/>
            <person name="Henrissat B."/>
            <person name="Grigoriev I.V."/>
            <person name="Hibbett D.S."/>
            <person name="Martin F."/>
        </authorList>
    </citation>
    <scope>NUCLEOTIDE SEQUENCE [LARGE SCALE GENOMIC DNA]</scope>
    <source>
        <strain evidence="2 3">FD-325 SS-3</strain>
    </source>
</reference>